<dbReference type="Pfam" id="PF03478">
    <property type="entry name" value="Beta-prop_KIB1-4"/>
    <property type="match status" value="1"/>
</dbReference>
<dbReference type="PANTHER" id="PTHR44259:SF107">
    <property type="entry name" value="F-BOX PROTEIN SKIP23-LIKE"/>
    <property type="match status" value="1"/>
</dbReference>
<proteinExistence type="predicted"/>
<feature type="domain" description="KIB1-4 beta-propeller" evidence="1">
    <location>
        <begin position="55"/>
        <end position="308"/>
    </location>
</feature>
<organism evidence="2 3">
    <name type="scientific">Parasponia andersonii</name>
    <name type="common">Sponia andersonii</name>
    <dbReference type="NCBI Taxonomy" id="3476"/>
    <lineage>
        <taxon>Eukaryota</taxon>
        <taxon>Viridiplantae</taxon>
        <taxon>Streptophyta</taxon>
        <taxon>Embryophyta</taxon>
        <taxon>Tracheophyta</taxon>
        <taxon>Spermatophyta</taxon>
        <taxon>Magnoliopsida</taxon>
        <taxon>eudicotyledons</taxon>
        <taxon>Gunneridae</taxon>
        <taxon>Pentapetalae</taxon>
        <taxon>rosids</taxon>
        <taxon>fabids</taxon>
        <taxon>Rosales</taxon>
        <taxon>Cannabaceae</taxon>
        <taxon>Parasponia</taxon>
    </lineage>
</organism>
<keyword evidence="3" id="KW-1185">Reference proteome</keyword>
<protein>
    <submittedName>
        <fullName evidence="2">F-box protein</fullName>
    </submittedName>
</protein>
<dbReference type="EMBL" id="JXTB01000035">
    <property type="protein sequence ID" value="PON73189.1"/>
    <property type="molecule type" value="Genomic_DNA"/>
</dbReference>
<comment type="caution">
    <text evidence="2">The sequence shown here is derived from an EMBL/GenBank/DDBJ whole genome shotgun (WGS) entry which is preliminary data.</text>
</comment>
<evidence type="ECO:0000259" key="1">
    <source>
        <dbReference type="Pfam" id="PF03478"/>
    </source>
</evidence>
<dbReference type="OrthoDB" id="1855887at2759"/>
<name>A0A2P5DIR8_PARAD</name>
<reference evidence="3" key="1">
    <citation type="submission" date="2016-06" db="EMBL/GenBank/DDBJ databases">
        <title>Parallel loss of symbiosis genes in relatives of nitrogen-fixing non-legume Parasponia.</title>
        <authorList>
            <person name="Van Velzen R."/>
            <person name="Holmer R."/>
            <person name="Bu F."/>
            <person name="Rutten L."/>
            <person name="Van Zeijl A."/>
            <person name="Liu W."/>
            <person name="Santuari L."/>
            <person name="Cao Q."/>
            <person name="Sharma T."/>
            <person name="Shen D."/>
            <person name="Roswanjaya Y."/>
            <person name="Wardhani T."/>
            <person name="Kalhor M.S."/>
            <person name="Jansen J."/>
            <person name="Van den Hoogen J."/>
            <person name="Gungor B."/>
            <person name="Hartog M."/>
            <person name="Hontelez J."/>
            <person name="Verver J."/>
            <person name="Yang W.-C."/>
            <person name="Schijlen E."/>
            <person name="Repin R."/>
            <person name="Schilthuizen M."/>
            <person name="Schranz E."/>
            <person name="Heidstra R."/>
            <person name="Miyata K."/>
            <person name="Fedorova E."/>
            <person name="Kohlen W."/>
            <person name="Bisseling T."/>
            <person name="Smit S."/>
            <person name="Geurts R."/>
        </authorList>
    </citation>
    <scope>NUCLEOTIDE SEQUENCE [LARGE SCALE GENOMIC DNA]</scope>
    <source>
        <strain evidence="3">cv. WU1-14</strain>
    </source>
</reference>
<dbReference type="InterPro" id="IPR050942">
    <property type="entry name" value="F-box_BR-signaling"/>
</dbReference>
<evidence type="ECO:0000313" key="3">
    <source>
        <dbReference type="Proteomes" id="UP000237105"/>
    </source>
</evidence>
<accession>A0A2P5DIR8</accession>
<evidence type="ECO:0000313" key="2">
    <source>
        <dbReference type="EMBL" id="PON73189.1"/>
    </source>
</evidence>
<sequence length="317" mass="36560">MDADWAGFLKHLLDLVFEKMELEQITDCLGFDSGGLSWHHVAMENRSKLIKLNRHQYFLHIYDRPIGGSSEGWLATLGKNYAVTLYKPFMENRGGIAIHLPPLFPPIDVLEENDEYLEYYIFKFTIFTPDPIANSNDLVIVVIFGVSRQLAYIRPNKDITWTGVLGNVPGKIAFDDVLYYKDQFYTLTYVRGQLASFNITDSFESNLKAVTGKIPKDPEEKLFCCKKYLVESYGGELLQVQRYREFNVDHVTRKLRVFKLCFDRSRWIEIKDIGEKALFLGDNTSVSVKTSNFVECQKNCIYFTDDKDTTGFGIRVP</sequence>
<dbReference type="InterPro" id="IPR005174">
    <property type="entry name" value="KIB1-4_b-propeller"/>
</dbReference>
<dbReference type="AlphaFoldDB" id="A0A2P5DIR8"/>
<dbReference type="STRING" id="3476.A0A2P5DIR8"/>
<dbReference type="Proteomes" id="UP000237105">
    <property type="component" value="Unassembled WGS sequence"/>
</dbReference>
<dbReference type="PANTHER" id="PTHR44259">
    <property type="entry name" value="OS07G0183000 PROTEIN-RELATED"/>
    <property type="match status" value="1"/>
</dbReference>
<gene>
    <name evidence="2" type="ORF">PanWU01x14_060300</name>
</gene>